<name>A0A4Y2SCA9_ARAVE</name>
<dbReference type="PROSITE" id="PS50158">
    <property type="entry name" value="ZF_CCHC"/>
    <property type="match status" value="1"/>
</dbReference>
<dbReference type="SUPFAM" id="SSF56219">
    <property type="entry name" value="DNase I-like"/>
    <property type="match status" value="1"/>
</dbReference>
<dbReference type="Pfam" id="PF00078">
    <property type="entry name" value="RVT_1"/>
    <property type="match status" value="1"/>
</dbReference>
<dbReference type="InterPro" id="IPR000477">
    <property type="entry name" value="RT_dom"/>
</dbReference>
<proteinExistence type="predicted"/>
<evidence type="ECO:0000256" key="2">
    <source>
        <dbReference type="SAM" id="MobiDB-lite"/>
    </source>
</evidence>
<protein>
    <submittedName>
        <fullName evidence="5">Retrovirus-related Pol polyprotein from type-1 retrotransposable element R1</fullName>
    </submittedName>
</protein>
<organism evidence="5 6">
    <name type="scientific">Araneus ventricosus</name>
    <name type="common">Orbweaver spider</name>
    <name type="synonym">Epeira ventricosa</name>
    <dbReference type="NCBI Taxonomy" id="182803"/>
    <lineage>
        <taxon>Eukaryota</taxon>
        <taxon>Metazoa</taxon>
        <taxon>Ecdysozoa</taxon>
        <taxon>Arthropoda</taxon>
        <taxon>Chelicerata</taxon>
        <taxon>Arachnida</taxon>
        <taxon>Araneae</taxon>
        <taxon>Araneomorphae</taxon>
        <taxon>Entelegynae</taxon>
        <taxon>Araneoidea</taxon>
        <taxon>Araneidae</taxon>
        <taxon>Araneus</taxon>
    </lineage>
</organism>
<evidence type="ECO:0000313" key="5">
    <source>
        <dbReference type="EMBL" id="GBN85864.1"/>
    </source>
</evidence>
<dbReference type="GO" id="GO:0071897">
    <property type="term" value="P:DNA biosynthetic process"/>
    <property type="evidence" value="ECO:0007669"/>
    <property type="project" value="UniProtKB-ARBA"/>
</dbReference>
<comment type="caution">
    <text evidence="5">The sequence shown here is derived from an EMBL/GenBank/DDBJ whole genome shotgun (WGS) entry which is preliminary data.</text>
</comment>
<dbReference type="InterPro" id="IPR005135">
    <property type="entry name" value="Endo/exonuclease/phosphatase"/>
</dbReference>
<dbReference type="CDD" id="cd01650">
    <property type="entry name" value="RT_nLTR_like"/>
    <property type="match status" value="1"/>
</dbReference>
<dbReference type="Pfam" id="PF14529">
    <property type="entry name" value="Exo_endo_phos_2"/>
    <property type="match status" value="1"/>
</dbReference>
<gene>
    <name evidence="5" type="primary">PO11_292</name>
    <name evidence="5" type="ORF">AVEN_233284_1</name>
</gene>
<dbReference type="GO" id="GO:0003676">
    <property type="term" value="F:nucleic acid binding"/>
    <property type="evidence" value="ECO:0007669"/>
    <property type="project" value="InterPro"/>
</dbReference>
<keyword evidence="1" id="KW-0863">Zinc-finger</keyword>
<dbReference type="InterPro" id="IPR036691">
    <property type="entry name" value="Endo/exonu/phosph_ase_sf"/>
</dbReference>
<feature type="compositionally biased region" description="Basic and acidic residues" evidence="2">
    <location>
        <begin position="9"/>
        <end position="22"/>
    </location>
</feature>
<dbReference type="InterPro" id="IPR043502">
    <property type="entry name" value="DNA/RNA_pol_sf"/>
</dbReference>
<evidence type="ECO:0000259" key="4">
    <source>
        <dbReference type="PROSITE" id="PS50878"/>
    </source>
</evidence>
<feature type="domain" description="CCHC-type" evidence="3">
    <location>
        <begin position="321"/>
        <end position="337"/>
    </location>
</feature>
<reference evidence="5 6" key="1">
    <citation type="journal article" date="2019" name="Sci. Rep.">
        <title>Orb-weaving spider Araneus ventricosus genome elucidates the spidroin gene catalogue.</title>
        <authorList>
            <person name="Kono N."/>
            <person name="Nakamura H."/>
            <person name="Ohtoshi R."/>
            <person name="Moran D.A.P."/>
            <person name="Shinohara A."/>
            <person name="Yoshida Y."/>
            <person name="Fujiwara M."/>
            <person name="Mori M."/>
            <person name="Tomita M."/>
            <person name="Arakawa K."/>
        </authorList>
    </citation>
    <scope>NUCLEOTIDE SEQUENCE [LARGE SCALE GENOMIC DNA]</scope>
</reference>
<dbReference type="GO" id="GO:0003824">
    <property type="term" value="F:catalytic activity"/>
    <property type="evidence" value="ECO:0007669"/>
    <property type="project" value="InterPro"/>
</dbReference>
<keyword evidence="1" id="KW-0862">Zinc</keyword>
<dbReference type="InterPro" id="IPR001878">
    <property type="entry name" value="Znf_CCHC"/>
</dbReference>
<dbReference type="Gene3D" id="3.60.10.10">
    <property type="entry name" value="Endonuclease/exonuclease/phosphatase"/>
    <property type="match status" value="1"/>
</dbReference>
<accession>A0A4Y2SCA9</accession>
<dbReference type="OrthoDB" id="6780406at2759"/>
<sequence>MSETSSIADVRETNEMEHHPQDNTENVQEDTELENSIRITSAHSLSAPSPYEELSRVTTAAVAKITAVLHKARVSGNNRKLIQAELETLVSVMFDKVEENGNLKSQIAFFQAENSALLLQTSAPRPQDQVPRTDPQAASFSEVLKRKRPLPKKPNPKFVSLVYPKDGESSSEEVKAALFSSIAPSKIRVNVKNVRKIQKGGVAIECNSEEQLSRIVSEVNSNQGLSSKLEARRPTWKMPKAIIYNVDAAFPKEHLLDTLSSQNGLEKDKMKVLFSIKSRIKDKCHWVVETEPSTLKQLLRHGKLSLEWSRLSVREFLRPTKCYKCCQFGHISTNCKEVERCPRCGATDHKRANCNKDPNCVNCCEANRTYGKTLDTNHDSTSPSCALKNLVERAKDQHLTIACVQELHQIKDRPVGVPAHNKFFFSTRPNLKAGIIIFNSAVQVMKVHTSRNVVAISTIIRSKNLLVVSAYCPPSEDLEPTLRELDDCLSFPHEGVIIAADLNAKSPVWGGSIEDDRGTQLMEFAMSRSLAFLNDADSAPTFDGSTGRSWIDVTMADPATAEDIFKLKVDMEPSCSDHNSVSFSMYAGKTVNFIPNSFRMKNLDPVTLRAALQRILGEESIQSNDLDAEAETCTHKILEACKESKPTGQPVIKKQGWWTKNLEILRSKVRLALRKYHLSKDPRDRKYLRQKFKALEADYKWKLNLAKRDYWAETCESVTTKDPFGKHFEIAKHPDNRFFQLSAIRKPDGSLTSSIDEAISELLSFHFPEDTGQDSPAQAMIRSDCRIPPLTPDDPPFSAPEIDAAIRNLHSQKAPGPDGLYGDYGDIIKEEVEKCTGVLFNKQNKADDDPSAYRPICLLDAMGKVLDKLVTQRLFHHLLSNNLLNNNQFGFTPGKRATDAILEIKNWIAQARAEGKHSIVISLDVQSAFSRVWWPKVLRTLKDLQCPANIFTLVSSFLDDRQVFINYDGCNIRKNYSVGCPQGSNSGPLYWLLIANEALNLQFEEGVRLLAYADDFYLFIKATGKHTIQERATRALEQLDLWGKGVKISFAHHKTKLIPFGKKGKYKHPPYCRFAGNPIKLERQMKMLGVILDDGLNGMPHINYVRDKVQHILNRLTIAKHQRGLSGQVVKLLYKRELERILVYAAPAWWTGTARQIQRVTSIQRQMLLAISGAFRTTSTKALQICCGMEPIDLVLDMEVAWFQISKLKQDVSPFGNVIEGSRIENYEQEWHHPGNLSPVQWDDLSPSSQLAIYTDGSKLQEKVGAAFCVFGPQLLEERQYRLDDHCSVFQAETVAL</sequence>
<dbReference type="EMBL" id="BGPR01020996">
    <property type="protein sequence ID" value="GBN85864.1"/>
    <property type="molecule type" value="Genomic_DNA"/>
</dbReference>
<dbReference type="SUPFAM" id="SSF56672">
    <property type="entry name" value="DNA/RNA polymerases"/>
    <property type="match status" value="1"/>
</dbReference>
<keyword evidence="6" id="KW-1185">Reference proteome</keyword>
<evidence type="ECO:0000256" key="1">
    <source>
        <dbReference type="PROSITE-ProRule" id="PRU00047"/>
    </source>
</evidence>
<keyword evidence="1" id="KW-0479">Metal-binding</keyword>
<dbReference type="SMART" id="SM00343">
    <property type="entry name" value="ZnF_C2HC"/>
    <property type="match status" value="2"/>
</dbReference>
<dbReference type="PROSITE" id="PS50878">
    <property type="entry name" value="RT_POL"/>
    <property type="match status" value="1"/>
</dbReference>
<evidence type="ECO:0000259" key="3">
    <source>
        <dbReference type="PROSITE" id="PS50158"/>
    </source>
</evidence>
<evidence type="ECO:0000313" key="6">
    <source>
        <dbReference type="Proteomes" id="UP000499080"/>
    </source>
</evidence>
<feature type="domain" description="Reverse transcriptase" evidence="4">
    <location>
        <begin position="821"/>
        <end position="1092"/>
    </location>
</feature>
<feature type="region of interest" description="Disordered" evidence="2">
    <location>
        <begin position="1"/>
        <end position="33"/>
    </location>
</feature>
<dbReference type="PANTHER" id="PTHR19446">
    <property type="entry name" value="REVERSE TRANSCRIPTASES"/>
    <property type="match status" value="1"/>
</dbReference>
<dbReference type="GO" id="GO:0008270">
    <property type="term" value="F:zinc ion binding"/>
    <property type="evidence" value="ECO:0007669"/>
    <property type="project" value="UniProtKB-KW"/>
</dbReference>
<dbReference type="Proteomes" id="UP000499080">
    <property type="component" value="Unassembled WGS sequence"/>
</dbReference>